<evidence type="ECO:0000313" key="3">
    <source>
        <dbReference type="Proteomes" id="UP000249873"/>
    </source>
</evidence>
<evidence type="ECO:0000256" key="1">
    <source>
        <dbReference type="SAM" id="Phobius"/>
    </source>
</evidence>
<evidence type="ECO:0008006" key="4">
    <source>
        <dbReference type="Google" id="ProtNLM"/>
    </source>
</evidence>
<keyword evidence="1" id="KW-0812">Transmembrane</keyword>
<dbReference type="Proteomes" id="UP000249873">
    <property type="component" value="Chromosome"/>
</dbReference>
<sequence>MKESKSKKVSFRLSESLFNELKLEADEKELTLSKWIIDILEQRPQKKEQAESSNWLLAVISLVLMLVYIFYVRTRRVFK</sequence>
<dbReference type="EMBL" id="CP029480">
    <property type="protein sequence ID" value="AWV96716.1"/>
    <property type="molecule type" value="Genomic_DNA"/>
</dbReference>
<keyword evidence="3" id="KW-1185">Reference proteome</keyword>
<gene>
    <name evidence="2" type="ORF">DJ013_00315</name>
</gene>
<dbReference type="InterPro" id="IPR010985">
    <property type="entry name" value="Ribbon_hlx_hlx"/>
</dbReference>
<keyword evidence="1" id="KW-0472">Membrane</keyword>
<dbReference type="KEGG" id="als:DJ013_00315"/>
<dbReference type="GO" id="GO:0006355">
    <property type="term" value="P:regulation of DNA-templated transcription"/>
    <property type="evidence" value="ECO:0007669"/>
    <property type="project" value="InterPro"/>
</dbReference>
<organism evidence="2 3">
    <name type="scientific">Arcticibacterium luteifluviistationis</name>
    <dbReference type="NCBI Taxonomy" id="1784714"/>
    <lineage>
        <taxon>Bacteria</taxon>
        <taxon>Pseudomonadati</taxon>
        <taxon>Bacteroidota</taxon>
        <taxon>Cytophagia</taxon>
        <taxon>Cytophagales</taxon>
        <taxon>Leadbetterellaceae</taxon>
        <taxon>Arcticibacterium</taxon>
    </lineage>
</organism>
<dbReference type="SUPFAM" id="SSF47598">
    <property type="entry name" value="Ribbon-helix-helix"/>
    <property type="match status" value="1"/>
</dbReference>
<accession>A0A2Z4G6E8</accession>
<dbReference type="RefSeq" id="WP_111369818.1">
    <property type="nucleotide sequence ID" value="NZ_CP029480.1"/>
</dbReference>
<protein>
    <recommendedName>
        <fullName evidence="4">CopG family transcriptional regulator</fullName>
    </recommendedName>
</protein>
<feature type="transmembrane region" description="Helical" evidence="1">
    <location>
        <begin position="53"/>
        <end position="71"/>
    </location>
</feature>
<evidence type="ECO:0000313" key="2">
    <source>
        <dbReference type="EMBL" id="AWV96716.1"/>
    </source>
</evidence>
<reference evidence="2 3" key="1">
    <citation type="submission" date="2018-05" db="EMBL/GenBank/DDBJ databases">
        <title>Complete genome sequence of Arcticibacterium luteifluviistationis SM1504T, a cytophagaceae bacterium isolated from Arctic surface seawater.</title>
        <authorList>
            <person name="Li Y."/>
            <person name="Qin Q.-L."/>
        </authorList>
    </citation>
    <scope>NUCLEOTIDE SEQUENCE [LARGE SCALE GENOMIC DNA]</scope>
    <source>
        <strain evidence="2 3">SM1504</strain>
    </source>
</reference>
<dbReference type="AlphaFoldDB" id="A0A2Z4G6E8"/>
<name>A0A2Z4G6E8_9BACT</name>
<keyword evidence="1" id="KW-1133">Transmembrane helix</keyword>
<proteinExistence type="predicted"/>